<protein>
    <submittedName>
        <fullName evidence="2">Uncharacterized protein</fullName>
    </submittedName>
</protein>
<feature type="region of interest" description="Disordered" evidence="1">
    <location>
        <begin position="35"/>
        <end position="110"/>
    </location>
</feature>
<organism evidence="2 3">
    <name type="scientific">Cyclocybe aegerita</name>
    <name type="common">Black poplar mushroom</name>
    <name type="synonym">Agrocybe aegerita</name>
    <dbReference type="NCBI Taxonomy" id="1973307"/>
    <lineage>
        <taxon>Eukaryota</taxon>
        <taxon>Fungi</taxon>
        <taxon>Dikarya</taxon>
        <taxon>Basidiomycota</taxon>
        <taxon>Agaricomycotina</taxon>
        <taxon>Agaricomycetes</taxon>
        <taxon>Agaricomycetidae</taxon>
        <taxon>Agaricales</taxon>
        <taxon>Agaricineae</taxon>
        <taxon>Bolbitiaceae</taxon>
        <taxon>Cyclocybe</taxon>
    </lineage>
</organism>
<sequence length="229" mass="24276">MTALGSAGSETRRAGRADGVAVRLGCWLKMLDGCEGRGGAGGRTQQEAEGRSSRGSSGGQSGASMHSGREISAKPFFSTRPTASPISSPGSSPYGRPQRAPQFSPSPLALNTSDQRFRIKHNTYLPQKRCLQTSDFDLTSSFLSLPVALPLSRPSTRSTLASGVCGSSPRIPPFSPTQATFSNSFPKLASCQDSLIAAGHQPTPYPRSRRCGKDLVARHPMCPNADFVY</sequence>
<accession>A0A8S0VR41</accession>
<evidence type="ECO:0000256" key="1">
    <source>
        <dbReference type="SAM" id="MobiDB-lite"/>
    </source>
</evidence>
<gene>
    <name evidence="2" type="ORF">AAE3_LOCUS4336</name>
</gene>
<evidence type="ECO:0000313" key="3">
    <source>
        <dbReference type="Proteomes" id="UP000467700"/>
    </source>
</evidence>
<proteinExistence type="predicted"/>
<feature type="compositionally biased region" description="Low complexity" evidence="1">
    <location>
        <begin position="81"/>
        <end position="97"/>
    </location>
</feature>
<feature type="compositionally biased region" description="Polar residues" evidence="1">
    <location>
        <begin position="101"/>
        <end position="110"/>
    </location>
</feature>
<evidence type="ECO:0000313" key="2">
    <source>
        <dbReference type="EMBL" id="CAA7262155.1"/>
    </source>
</evidence>
<dbReference type="Proteomes" id="UP000467700">
    <property type="component" value="Unassembled WGS sequence"/>
</dbReference>
<dbReference type="AlphaFoldDB" id="A0A8S0VR41"/>
<dbReference type="EMBL" id="CACVBS010000035">
    <property type="protein sequence ID" value="CAA7262155.1"/>
    <property type="molecule type" value="Genomic_DNA"/>
</dbReference>
<keyword evidence="3" id="KW-1185">Reference proteome</keyword>
<comment type="caution">
    <text evidence="2">The sequence shown here is derived from an EMBL/GenBank/DDBJ whole genome shotgun (WGS) entry which is preliminary data.</text>
</comment>
<reference evidence="2 3" key="1">
    <citation type="submission" date="2020-01" db="EMBL/GenBank/DDBJ databases">
        <authorList>
            <person name="Gupta K D."/>
        </authorList>
    </citation>
    <scope>NUCLEOTIDE SEQUENCE [LARGE SCALE GENOMIC DNA]</scope>
</reference>
<name>A0A8S0VR41_CYCAE</name>